<evidence type="ECO:0000256" key="5">
    <source>
        <dbReference type="PIRSR" id="PIRSR600821-52"/>
    </source>
</evidence>
<dbReference type="InterPro" id="IPR001608">
    <property type="entry name" value="Ala_racemase_N"/>
</dbReference>
<gene>
    <name evidence="7" type="ORF">CRV04_01575</name>
</gene>
<evidence type="ECO:0000313" key="7">
    <source>
        <dbReference type="EMBL" id="RXJ60730.1"/>
    </source>
</evidence>
<evidence type="ECO:0000256" key="4">
    <source>
        <dbReference type="PIRSR" id="PIRSR600821-50"/>
    </source>
</evidence>
<dbReference type="SUPFAM" id="SSF51419">
    <property type="entry name" value="PLP-binding barrel"/>
    <property type="match status" value="1"/>
</dbReference>
<dbReference type="Pfam" id="PF00842">
    <property type="entry name" value="Ala_racemase_C"/>
    <property type="match status" value="1"/>
</dbReference>
<dbReference type="InterPro" id="IPR009006">
    <property type="entry name" value="Ala_racemase/Decarboxylase_C"/>
</dbReference>
<evidence type="ECO:0000259" key="6">
    <source>
        <dbReference type="SMART" id="SM01005"/>
    </source>
</evidence>
<dbReference type="GO" id="GO:0030632">
    <property type="term" value="P:D-alanine biosynthetic process"/>
    <property type="evidence" value="ECO:0007669"/>
    <property type="project" value="TreeGrafter"/>
</dbReference>
<feature type="binding site" evidence="5">
    <location>
        <position position="118"/>
    </location>
    <ligand>
        <name>substrate</name>
    </ligand>
</feature>
<evidence type="ECO:0000313" key="8">
    <source>
        <dbReference type="Proteomes" id="UP000290657"/>
    </source>
</evidence>
<dbReference type="RefSeq" id="WP_128994864.1">
    <property type="nucleotide sequence ID" value="NZ_PDKN01000001.1"/>
</dbReference>
<dbReference type="PANTHER" id="PTHR30511">
    <property type="entry name" value="ALANINE RACEMASE"/>
    <property type="match status" value="1"/>
</dbReference>
<feature type="modified residue" description="N6-(pyridoxal phosphate)lysine" evidence="4">
    <location>
        <position position="33"/>
    </location>
</feature>
<dbReference type="GO" id="GO:0030170">
    <property type="term" value="F:pyridoxal phosphate binding"/>
    <property type="evidence" value="ECO:0007669"/>
    <property type="project" value="TreeGrafter"/>
</dbReference>
<dbReference type="GO" id="GO:0009252">
    <property type="term" value="P:peptidoglycan biosynthetic process"/>
    <property type="evidence" value="ECO:0007669"/>
    <property type="project" value="TreeGrafter"/>
</dbReference>
<dbReference type="OrthoDB" id="9813814at2"/>
<evidence type="ECO:0000256" key="2">
    <source>
        <dbReference type="ARBA" id="ARBA00022898"/>
    </source>
</evidence>
<accession>A0A4Q0XT97</accession>
<sequence>MARILLNKSHLFHNLQLIESKIKDKNKIAVVLKDNAYGHGIVEIGTLCKEYGVRNAVVHSVAEAEKIVTLFDNILILADKQPPSYSHTFHMTINCINDIELMQKNTKVQLKVDTGMHRNGVAIEELEEAILGIYNKGLILSGVFTHHKSADELSSVFFWQKNNFKKVKKEVIKICEKLFLPIPIFHSSNSSATFRDNSFDDDWVRVGIALYGYLDTNPIFGIPKLKPVLSLYVNKLSSRKLLKNQCIGYGGTYTAQEDMDVSTYDTGYGHGFLRLNERKKFFTPEGYEVLGRVSMDNLSLNTTKDEICLFNNAWPLAKAHDTITYEIITSLKPDIPREITS</sequence>
<feature type="binding site" evidence="5">
    <location>
        <position position="295"/>
    </location>
    <ligand>
        <name>substrate</name>
    </ligand>
</feature>
<dbReference type="SUPFAM" id="SSF50621">
    <property type="entry name" value="Alanine racemase C-terminal domain-like"/>
    <property type="match status" value="1"/>
</dbReference>
<dbReference type="Pfam" id="PF01168">
    <property type="entry name" value="Ala_racemase_N"/>
    <property type="match status" value="1"/>
</dbReference>
<name>A0A4Q0XT97_9BACT</name>
<dbReference type="CDD" id="cd00430">
    <property type="entry name" value="PLPDE_III_AR"/>
    <property type="match status" value="1"/>
</dbReference>
<protein>
    <submittedName>
        <fullName evidence="7">Alanine racemase</fullName>
    </submittedName>
</protein>
<keyword evidence="3" id="KW-0413">Isomerase</keyword>
<dbReference type="Gene3D" id="3.20.20.10">
    <property type="entry name" value="Alanine racemase"/>
    <property type="match status" value="1"/>
</dbReference>
<dbReference type="PROSITE" id="PS00395">
    <property type="entry name" value="ALANINE_RACEMASE"/>
    <property type="match status" value="1"/>
</dbReference>
<comment type="caution">
    <text evidence="7">The sequence shown here is derived from an EMBL/GenBank/DDBJ whole genome shotgun (WGS) entry which is preliminary data.</text>
</comment>
<evidence type="ECO:0000256" key="3">
    <source>
        <dbReference type="ARBA" id="ARBA00023235"/>
    </source>
</evidence>
<dbReference type="PANTHER" id="PTHR30511:SF0">
    <property type="entry name" value="ALANINE RACEMASE, CATABOLIC-RELATED"/>
    <property type="match status" value="1"/>
</dbReference>
<dbReference type="SMART" id="SM01005">
    <property type="entry name" value="Ala_racemase_C"/>
    <property type="match status" value="1"/>
</dbReference>
<dbReference type="EMBL" id="PDKN01000001">
    <property type="protein sequence ID" value="RXJ60730.1"/>
    <property type="molecule type" value="Genomic_DNA"/>
</dbReference>
<evidence type="ECO:0000256" key="1">
    <source>
        <dbReference type="ARBA" id="ARBA00001933"/>
    </source>
</evidence>
<reference evidence="7 8" key="1">
    <citation type="submission" date="2017-10" db="EMBL/GenBank/DDBJ databases">
        <title>Genomics of the genus Arcobacter.</title>
        <authorList>
            <person name="Perez-Cataluna A."/>
            <person name="Figueras M.J."/>
        </authorList>
    </citation>
    <scope>NUCLEOTIDE SEQUENCE [LARGE SCALE GENOMIC DNA]</scope>
    <source>
        <strain evidence="7 8">CECT 8987</strain>
    </source>
</reference>
<dbReference type="GO" id="GO:0008784">
    <property type="term" value="F:alanine racemase activity"/>
    <property type="evidence" value="ECO:0007669"/>
    <property type="project" value="InterPro"/>
</dbReference>
<dbReference type="GO" id="GO:0005829">
    <property type="term" value="C:cytosol"/>
    <property type="evidence" value="ECO:0007669"/>
    <property type="project" value="TreeGrafter"/>
</dbReference>
<proteinExistence type="predicted"/>
<comment type="cofactor">
    <cofactor evidence="1 4">
        <name>pyridoxal 5'-phosphate</name>
        <dbReference type="ChEBI" id="CHEBI:597326"/>
    </cofactor>
</comment>
<dbReference type="Gene3D" id="2.40.37.10">
    <property type="entry name" value="Lyase, Ornithine Decarboxylase, Chain A, domain 1"/>
    <property type="match status" value="1"/>
</dbReference>
<dbReference type="InterPro" id="IPR029066">
    <property type="entry name" value="PLP-binding_barrel"/>
</dbReference>
<dbReference type="Proteomes" id="UP000290657">
    <property type="component" value="Unassembled WGS sequence"/>
</dbReference>
<keyword evidence="2 4" id="KW-0663">Pyridoxal phosphate</keyword>
<feature type="domain" description="Alanine racemase C-terminal" evidence="6">
    <location>
        <begin position="228"/>
        <end position="340"/>
    </location>
</feature>
<dbReference type="InterPro" id="IPR020622">
    <property type="entry name" value="Ala_racemase_pyridoxalP-BS"/>
</dbReference>
<dbReference type="NCBIfam" id="NF000791">
    <property type="entry name" value="PRK00053.2-2"/>
    <property type="match status" value="1"/>
</dbReference>
<organism evidence="7 8">
    <name type="scientific">Candidatus Marinarcus aquaticus</name>
    <dbReference type="NCBI Taxonomy" id="2044504"/>
    <lineage>
        <taxon>Bacteria</taxon>
        <taxon>Pseudomonadati</taxon>
        <taxon>Campylobacterota</taxon>
        <taxon>Epsilonproteobacteria</taxon>
        <taxon>Campylobacterales</taxon>
        <taxon>Arcobacteraceae</taxon>
        <taxon>Candidatus Marinarcus</taxon>
    </lineage>
</organism>
<dbReference type="AlphaFoldDB" id="A0A4Q0XT97"/>
<dbReference type="PRINTS" id="PR00992">
    <property type="entry name" value="ALARACEMASE"/>
</dbReference>
<dbReference type="InterPro" id="IPR011079">
    <property type="entry name" value="Ala_racemase_C"/>
</dbReference>
<keyword evidence="8" id="KW-1185">Reference proteome</keyword>
<dbReference type="InterPro" id="IPR000821">
    <property type="entry name" value="Ala_racemase"/>
</dbReference>